<evidence type="ECO:0000313" key="2">
    <source>
        <dbReference type="EMBL" id="KAI8035605.1"/>
    </source>
</evidence>
<organism evidence="2 3">
    <name type="scientific">Drosophila gunungcola</name>
    <name type="common">fruit fly</name>
    <dbReference type="NCBI Taxonomy" id="103775"/>
    <lineage>
        <taxon>Eukaryota</taxon>
        <taxon>Metazoa</taxon>
        <taxon>Ecdysozoa</taxon>
        <taxon>Arthropoda</taxon>
        <taxon>Hexapoda</taxon>
        <taxon>Insecta</taxon>
        <taxon>Pterygota</taxon>
        <taxon>Neoptera</taxon>
        <taxon>Endopterygota</taxon>
        <taxon>Diptera</taxon>
        <taxon>Brachycera</taxon>
        <taxon>Muscomorpha</taxon>
        <taxon>Ephydroidea</taxon>
        <taxon>Drosophilidae</taxon>
        <taxon>Drosophila</taxon>
        <taxon>Sophophora</taxon>
    </lineage>
</organism>
<feature type="region of interest" description="Disordered" evidence="1">
    <location>
        <begin position="1"/>
        <end position="20"/>
    </location>
</feature>
<evidence type="ECO:0000256" key="1">
    <source>
        <dbReference type="SAM" id="MobiDB-lite"/>
    </source>
</evidence>
<accession>A0A9P9YET1</accession>
<dbReference type="EMBL" id="JAMKOV010000033">
    <property type="protein sequence ID" value="KAI8035605.1"/>
    <property type="molecule type" value="Genomic_DNA"/>
</dbReference>
<dbReference type="Proteomes" id="UP001059596">
    <property type="component" value="Unassembled WGS sequence"/>
</dbReference>
<reference evidence="2" key="1">
    <citation type="journal article" date="2023" name="Genome Biol. Evol.">
        <title>Long-read-based Genome Assembly of Drosophila gunungcola Reveals Fewer Chemosensory Genes in Flower-breeding Species.</title>
        <authorList>
            <person name="Negi A."/>
            <person name="Liao B.Y."/>
            <person name="Yeh S.D."/>
        </authorList>
    </citation>
    <scope>NUCLEOTIDE SEQUENCE</scope>
    <source>
        <strain evidence="2">Sukarami</strain>
    </source>
</reference>
<name>A0A9P9YET1_9MUSC</name>
<evidence type="ECO:0000313" key="3">
    <source>
        <dbReference type="Proteomes" id="UP001059596"/>
    </source>
</evidence>
<comment type="caution">
    <text evidence="2">The sequence shown here is derived from an EMBL/GenBank/DDBJ whole genome shotgun (WGS) entry which is preliminary data.</text>
</comment>
<keyword evidence="3" id="KW-1185">Reference proteome</keyword>
<dbReference type="AlphaFoldDB" id="A0A9P9YET1"/>
<gene>
    <name evidence="2" type="ORF">M5D96_011654</name>
</gene>
<protein>
    <submittedName>
        <fullName evidence="2">Uncharacterized protein</fullName>
    </submittedName>
</protein>
<sequence>MLSDRQQLPPAESGSVTVDISCPPVGASSIYPPRSGPRMLQCQLQADSAGGLPCTIPGSQGQDILLPRGWYPGDLRASSG</sequence>
<proteinExistence type="predicted"/>